<comment type="caution">
    <text evidence="9">The sequence shown here is derived from an EMBL/GenBank/DDBJ whole genome shotgun (WGS) entry which is preliminary data.</text>
</comment>
<accession>S9W9P4</accession>
<dbReference type="GO" id="GO:0005460">
    <property type="term" value="F:UDP-glucose transmembrane transporter activity"/>
    <property type="evidence" value="ECO:0007669"/>
    <property type="project" value="TreeGrafter"/>
</dbReference>
<evidence type="ECO:0000256" key="2">
    <source>
        <dbReference type="ARBA" id="ARBA00022448"/>
    </source>
</evidence>
<keyword evidence="3 8" id="KW-0812">Transmembrane</keyword>
<dbReference type="Pfam" id="PF08449">
    <property type="entry name" value="UAA"/>
    <property type="match status" value="1"/>
</dbReference>
<keyword evidence="10" id="KW-1185">Reference proteome</keyword>
<name>S9W9P4_9TRYP</name>
<keyword evidence="4" id="KW-0256">Endoplasmic reticulum</keyword>
<feature type="region of interest" description="Disordered" evidence="7">
    <location>
        <begin position="384"/>
        <end position="534"/>
    </location>
</feature>
<evidence type="ECO:0000256" key="6">
    <source>
        <dbReference type="ARBA" id="ARBA00023136"/>
    </source>
</evidence>
<dbReference type="Proteomes" id="UP000015354">
    <property type="component" value="Unassembled WGS sequence"/>
</dbReference>
<feature type="transmembrane region" description="Helical" evidence="8">
    <location>
        <begin position="353"/>
        <end position="375"/>
    </location>
</feature>
<dbReference type="AlphaFoldDB" id="S9W9P4"/>
<reference evidence="9 10" key="1">
    <citation type="journal article" date="2013" name="PLoS ONE">
        <title>Predicting the Proteins of Angomonas deanei, Strigomonas culicis and Their Respective Endosymbionts Reveals New Aspects of the Trypanosomatidae Family.</title>
        <authorList>
            <person name="Motta M.C."/>
            <person name="Martins A.C."/>
            <person name="de Souza S.S."/>
            <person name="Catta-Preta C.M."/>
            <person name="Silva R."/>
            <person name="Klein C.C."/>
            <person name="de Almeida L.G."/>
            <person name="de Lima Cunha O."/>
            <person name="Ciapina L.P."/>
            <person name="Brocchi M."/>
            <person name="Colabardini A.C."/>
            <person name="de Araujo Lima B."/>
            <person name="Machado C.R."/>
            <person name="de Almeida Soares C.M."/>
            <person name="Probst C.M."/>
            <person name="de Menezes C.B."/>
            <person name="Thompson C.E."/>
            <person name="Bartholomeu D.C."/>
            <person name="Gradia D.F."/>
            <person name="Pavoni D.P."/>
            <person name="Grisard E.C."/>
            <person name="Fantinatti-Garboggini F."/>
            <person name="Marchini F.K."/>
            <person name="Rodrigues-Luiz G.F."/>
            <person name="Wagner G."/>
            <person name="Goldman G.H."/>
            <person name="Fietto J.L."/>
            <person name="Elias M.C."/>
            <person name="Goldman M.H."/>
            <person name="Sagot M.F."/>
            <person name="Pereira M."/>
            <person name="Stoco P.H."/>
            <person name="de Mendonca-Neto R.P."/>
            <person name="Teixeira S.M."/>
            <person name="Maciel T.E."/>
            <person name="de Oliveira Mendes T.A."/>
            <person name="Urmenyi T.P."/>
            <person name="de Souza W."/>
            <person name="Schenkman S."/>
            <person name="de Vasconcelos A.T."/>
        </authorList>
    </citation>
    <scope>NUCLEOTIDE SEQUENCE [LARGE SCALE GENOMIC DNA]</scope>
</reference>
<feature type="transmembrane region" description="Helical" evidence="8">
    <location>
        <begin position="160"/>
        <end position="179"/>
    </location>
</feature>
<organism evidence="9 10">
    <name type="scientific">Strigomonas culicis</name>
    <dbReference type="NCBI Taxonomy" id="28005"/>
    <lineage>
        <taxon>Eukaryota</taxon>
        <taxon>Discoba</taxon>
        <taxon>Euglenozoa</taxon>
        <taxon>Kinetoplastea</taxon>
        <taxon>Metakinetoplastina</taxon>
        <taxon>Trypanosomatida</taxon>
        <taxon>Trypanosomatidae</taxon>
        <taxon>Strigomonadinae</taxon>
        <taxon>Strigomonas</taxon>
    </lineage>
</organism>
<evidence type="ECO:0000256" key="8">
    <source>
        <dbReference type="SAM" id="Phobius"/>
    </source>
</evidence>
<proteinExistence type="predicted"/>
<evidence type="ECO:0000313" key="9">
    <source>
        <dbReference type="EMBL" id="EPY36001.1"/>
    </source>
</evidence>
<dbReference type="GO" id="GO:0005789">
    <property type="term" value="C:endoplasmic reticulum membrane"/>
    <property type="evidence" value="ECO:0007669"/>
    <property type="project" value="UniProtKB-SubCell"/>
</dbReference>
<dbReference type="GO" id="GO:0005459">
    <property type="term" value="F:UDP-galactose transmembrane transporter activity"/>
    <property type="evidence" value="ECO:0007669"/>
    <property type="project" value="TreeGrafter"/>
</dbReference>
<feature type="transmembrane region" description="Helical" evidence="8">
    <location>
        <begin position="12"/>
        <end position="31"/>
    </location>
</feature>
<dbReference type="OrthoDB" id="1601at2759"/>
<feature type="transmembrane region" description="Helical" evidence="8">
    <location>
        <begin position="322"/>
        <end position="341"/>
    </location>
</feature>
<dbReference type="PANTHER" id="PTHR10778">
    <property type="entry name" value="SOLUTE CARRIER FAMILY 35 MEMBER B"/>
    <property type="match status" value="1"/>
</dbReference>
<evidence type="ECO:0000256" key="3">
    <source>
        <dbReference type="ARBA" id="ARBA00022692"/>
    </source>
</evidence>
<evidence type="ECO:0000256" key="1">
    <source>
        <dbReference type="ARBA" id="ARBA00004477"/>
    </source>
</evidence>
<gene>
    <name evidence="9" type="ORF">STCU_00804</name>
</gene>
<dbReference type="GO" id="GO:0000139">
    <property type="term" value="C:Golgi membrane"/>
    <property type="evidence" value="ECO:0007669"/>
    <property type="project" value="TreeGrafter"/>
</dbReference>
<evidence type="ECO:0000256" key="7">
    <source>
        <dbReference type="SAM" id="MobiDB-lite"/>
    </source>
</evidence>
<evidence type="ECO:0000256" key="4">
    <source>
        <dbReference type="ARBA" id="ARBA00022824"/>
    </source>
</evidence>
<evidence type="ECO:0000313" key="10">
    <source>
        <dbReference type="Proteomes" id="UP000015354"/>
    </source>
</evidence>
<dbReference type="PANTHER" id="PTHR10778:SF10">
    <property type="entry name" value="SOLUTE CARRIER FAMILY 35 MEMBER B1"/>
    <property type="match status" value="1"/>
</dbReference>
<feature type="compositionally biased region" description="Low complexity" evidence="7">
    <location>
        <begin position="504"/>
        <end position="517"/>
    </location>
</feature>
<feature type="compositionally biased region" description="Low complexity" evidence="7">
    <location>
        <begin position="485"/>
        <end position="497"/>
    </location>
</feature>
<keyword evidence="2" id="KW-0813">Transport</keyword>
<keyword evidence="5 8" id="KW-1133">Transmembrane helix</keyword>
<keyword evidence="6 8" id="KW-0472">Membrane</keyword>
<dbReference type="EMBL" id="ATMH01000804">
    <property type="protein sequence ID" value="EPY36001.1"/>
    <property type="molecule type" value="Genomic_DNA"/>
</dbReference>
<feature type="transmembrane region" description="Helical" evidence="8">
    <location>
        <begin position="199"/>
        <end position="215"/>
    </location>
</feature>
<dbReference type="InterPro" id="IPR013657">
    <property type="entry name" value="SCL35B1-4/HUT1"/>
</dbReference>
<comment type="subcellular location">
    <subcellularLocation>
        <location evidence="1">Endoplasmic reticulum membrane</location>
        <topology evidence="1">Multi-pass membrane protein</topology>
    </subcellularLocation>
</comment>
<feature type="transmembrane region" description="Helical" evidence="8">
    <location>
        <begin position="62"/>
        <end position="87"/>
    </location>
</feature>
<protein>
    <submittedName>
        <fullName evidence="9">Solute carrier family 35 (UDP-galactose transporter), member B1</fullName>
    </submittedName>
</protein>
<feature type="compositionally biased region" description="Polar residues" evidence="7">
    <location>
        <begin position="425"/>
        <end position="447"/>
    </location>
</feature>
<sequence length="534" mass="57763">MPSAPHGNAKVLLQMLFCVCGIYVCFAYWSLLQEKLVKRPYVLKPQPSAPPLGDAALPQESLFSAVFTILLFQAIAGAAVGHVLCLLEGRNADAAAAAPTWHREDCYQVLSVGLTGVFGTSLGYAAMRRLSYPVVLSAKMSKMIPVMIVGTLVHRFRYPLVKVLACLLITAGVLSFYLLEDTAKLRARDQGRHSPSEGRVGLLLLFFNLLSDGYMNSTQDALVKRQRLTGNQLMRLMNLVYTGLLLALLLLLEVVPEAAVQQLVGAALQPVSPAAATAAQRLVHEQVAFCDLSRTLRFMRHYAGAGRDLLVMSGCNALGQYFIFRTIYLFGSLTVTAMTLVRKVGSVVLSIVVHGYPVLPLQCGSLLLVLVGVVLEAKSNLKAKAGGGHAASPERASIGSPGRGSKSTAEWLEEMRRLSHRTHRTPSASPVPGSTPTRAIVSPSLQQRIDLVMRTDEREREEEAARKKKLAEGRKTIQWNTTPISRSASRGSSSSRASPRRGAARPTAAPRSRSTSPVVKSGDRTASATLKKNN</sequence>
<feature type="transmembrane region" description="Helical" evidence="8">
    <location>
        <begin position="107"/>
        <end position="126"/>
    </location>
</feature>
<feature type="transmembrane region" description="Helical" evidence="8">
    <location>
        <begin position="236"/>
        <end position="255"/>
    </location>
</feature>
<feature type="compositionally biased region" description="Basic and acidic residues" evidence="7">
    <location>
        <begin position="451"/>
        <end position="475"/>
    </location>
</feature>
<feature type="compositionally biased region" description="Polar residues" evidence="7">
    <location>
        <begin position="524"/>
        <end position="534"/>
    </location>
</feature>
<evidence type="ECO:0000256" key="5">
    <source>
        <dbReference type="ARBA" id="ARBA00022989"/>
    </source>
</evidence>